<feature type="domain" description="CxC2-like cysteine cluster KDZ transposase-associated" evidence="2">
    <location>
        <begin position="225"/>
        <end position="323"/>
    </location>
</feature>
<feature type="compositionally biased region" description="Basic and acidic residues" evidence="1">
    <location>
        <begin position="955"/>
        <end position="966"/>
    </location>
</feature>
<keyword evidence="4" id="KW-1185">Reference proteome</keyword>
<dbReference type="PANTHER" id="PTHR33104">
    <property type="entry name" value="SI:DKEY-29D5.2"/>
    <property type="match status" value="1"/>
</dbReference>
<proteinExistence type="predicted"/>
<protein>
    <recommendedName>
        <fullName evidence="2">CxC2-like cysteine cluster KDZ transposase-associated domain-containing protein</fullName>
    </recommendedName>
</protein>
<evidence type="ECO:0000256" key="1">
    <source>
        <dbReference type="SAM" id="MobiDB-lite"/>
    </source>
</evidence>
<evidence type="ECO:0000313" key="3">
    <source>
        <dbReference type="EMBL" id="KAL0071315.1"/>
    </source>
</evidence>
<dbReference type="InterPro" id="IPR041457">
    <property type="entry name" value="CxC2_KDZ-assoc"/>
</dbReference>
<evidence type="ECO:0000313" key="4">
    <source>
        <dbReference type="Proteomes" id="UP001437256"/>
    </source>
</evidence>
<dbReference type="EMBL" id="JBBXMP010000003">
    <property type="protein sequence ID" value="KAL0071315.1"/>
    <property type="molecule type" value="Genomic_DNA"/>
</dbReference>
<feature type="compositionally biased region" description="Basic and acidic residues" evidence="1">
    <location>
        <begin position="75"/>
        <end position="97"/>
    </location>
</feature>
<reference evidence="3 4" key="1">
    <citation type="submission" date="2024-05" db="EMBL/GenBank/DDBJ databases">
        <title>A draft genome resource for the thread blight pathogen Marasmius tenuissimus strain MS-2.</title>
        <authorList>
            <person name="Yulfo-Soto G.E."/>
            <person name="Baruah I.K."/>
            <person name="Amoako-Attah I."/>
            <person name="Bukari Y."/>
            <person name="Meinhardt L.W."/>
            <person name="Bailey B.A."/>
            <person name="Cohen S.P."/>
        </authorList>
    </citation>
    <scope>NUCLEOTIDE SEQUENCE [LARGE SCALE GENOMIC DNA]</scope>
    <source>
        <strain evidence="3 4">MS-2</strain>
    </source>
</reference>
<feature type="region of interest" description="Disordered" evidence="1">
    <location>
        <begin position="948"/>
        <end position="1064"/>
    </location>
</feature>
<feature type="compositionally biased region" description="Polar residues" evidence="1">
    <location>
        <begin position="1024"/>
        <end position="1038"/>
    </location>
</feature>
<dbReference type="InterPro" id="IPR040521">
    <property type="entry name" value="KDZ"/>
</dbReference>
<sequence>MIPYSMYRKQLNKEKRAAFNDSVHVATPPPKRLRVQEFIDERGTSRVVIPISSSEPQPNPGPSRQEIQRLPAPEKSQKGIEDVEMKDIEKGDDAKAENRERIPVEKLVQEEKTRRLQLLGDWEEKMDQAVRLSFKREAHDNVIKTCSCGGATRKVRCYECLSLPLLCERCWVAAHKHNPLHWAHVWCEDGFFVKYDISALELPTVSSPSLNHDGNVCPKTKAPSIPLGHDGNVCPKAKASHSLIVTDFNGVHSTRVIYCDCKQGGHRDKWTQLYMNDLLPSTVLKPQSCFTFRLMHQFHLLRVQTTVNPFDYIKTLRRMSNNVFTGDVPDLYKQFMNATRVWDFLQDERRAGVHHELWKYLKLSQRPANDLIVECPSCPHPRVNTEEGWEKTPPDLMHLHMTRLTLDGNYHANHYAKKNLDPNDVSIYSGRSYFPIASVYNEHCGFKEPTSTEKSVCGHLNTISKQNKVKFKNMDISGIVNCQCCHVFIRTSANLKCAERWVCVDDCLARAVAQTASPNGEEQSGPFVVSYDAMCSYCKYIIDRWIETHPEYVYLAGQMLWVIPVCHCRNHIASCEPLYLYVYKSGVGLFKGETAEQPWDTINRWGASTRQMNLGLREDVLILVFGDWNWRKTVGLALLLYNEILSLRSQYSKKRDSLIGLWLLHPEKALEWNAADRSPKVDPKRKRSVKSVYMHDENDKAPTLKSIVDAMKASREDFETPSGRQMLGVAATYLDEGLAIAFIQEHLRRLVDKHDKSKVPDPAVEKEIRIRRTKCEARITSFRKTQVDLMTPDAASHYRNSPPCHPENQLLWTPVDFTPQQRLDYGLTKLATEQAKLIQGKLYDIIRALQTSVKRLTQAFDRKNKTGSGVDHNTRALAQIVDLQHDREKFLLDYRFLRGMLDQLGALDVEEWPQLKTEDTYRKSTEARRIPGASHIEEGALWGKVGVGNSQAASKRSEQVESRDSDEPTNDGPRLYGTRMSVARSRNPSRENHLCDFFPRHANERADQSKKSGSGSGKPVAKPATSSHSGDTGGQATNHPAVKGDSLTDSPQKQPFQELEETEIDLQEQRADGWIWTRGKMAEMNTTDVQKWSEKEDKLQFHRTDAEYERVQEELEFKHACFHRAIRFFAKKSTLWEEAASNSDSPGKAAYAKEKAAMYDALRADCQYKLELCGMEEFVNIPEGKTLADQVKEWRVKENKLFPRDRLKNRPAFVDPTIHSKGFKDTREGVETYCGFPFAVVIFLADFSHQNPVHSLSVTFAPSHCCSQRLPQ</sequence>
<organism evidence="3 4">
    <name type="scientific">Marasmius tenuissimus</name>
    <dbReference type="NCBI Taxonomy" id="585030"/>
    <lineage>
        <taxon>Eukaryota</taxon>
        <taxon>Fungi</taxon>
        <taxon>Dikarya</taxon>
        <taxon>Basidiomycota</taxon>
        <taxon>Agaricomycotina</taxon>
        <taxon>Agaricomycetes</taxon>
        <taxon>Agaricomycetidae</taxon>
        <taxon>Agaricales</taxon>
        <taxon>Marasmiineae</taxon>
        <taxon>Marasmiaceae</taxon>
        <taxon>Marasmius</taxon>
    </lineage>
</organism>
<dbReference type="Proteomes" id="UP001437256">
    <property type="component" value="Unassembled WGS sequence"/>
</dbReference>
<feature type="compositionally biased region" description="Basic and acidic residues" evidence="1">
    <location>
        <begin position="988"/>
        <end position="1010"/>
    </location>
</feature>
<comment type="caution">
    <text evidence="3">The sequence shown here is derived from an EMBL/GenBank/DDBJ whole genome shotgun (WGS) entry which is preliminary data.</text>
</comment>
<dbReference type="PANTHER" id="PTHR33104:SF2">
    <property type="entry name" value="CXC3 LIKE CYSTEINE CLUSTER DOMAIN-CONTAINING PROTEIN"/>
    <property type="match status" value="1"/>
</dbReference>
<dbReference type="Pfam" id="PF18758">
    <property type="entry name" value="KDZ"/>
    <property type="match status" value="1"/>
</dbReference>
<name>A0ABR3ACR1_9AGAR</name>
<accession>A0ABR3ACR1</accession>
<gene>
    <name evidence="3" type="ORF">AAF712_001171</name>
</gene>
<feature type="region of interest" description="Disordered" evidence="1">
    <location>
        <begin position="50"/>
        <end position="97"/>
    </location>
</feature>
<dbReference type="Pfam" id="PF18803">
    <property type="entry name" value="CxC2"/>
    <property type="match status" value="1"/>
</dbReference>
<evidence type="ECO:0000259" key="2">
    <source>
        <dbReference type="Pfam" id="PF18803"/>
    </source>
</evidence>